<dbReference type="Pfam" id="PF13785">
    <property type="entry name" value="DUF4178"/>
    <property type="match status" value="1"/>
</dbReference>
<accession>A0A139X1H8</accession>
<proteinExistence type="predicted"/>
<dbReference type="RefSeq" id="WP_017745826.1">
    <property type="nucleotide sequence ID" value="NZ_KQ976354.1"/>
</dbReference>
<dbReference type="STRING" id="128403.WA1_35845"/>
<dbReference type="AlphaFoldDB" id="A0A139X1H8"/>
<protein>
    <recommendedName>
        <fullName evidence="1">DUF4178 domain-containing protein</fullName>
    </recommendedName>
</protein>
<gene>
    <name evidence="2" type="ORF">WA1_35845</name>
</gene>
<feature type="domain" description="DUF4178" evidence="1">
    <location>
        <begin position="47"/>
        <end position="180"/>
    </location>
</feature>
<dbReference type="InterPro" id="IPR025235">
    <property type="entry name" value="DUF4178"/>
</dbReference>
<evidence type="ECO:0000259" key="1">
    <source>
        <dbReference type="Pfam" id="PF13785"/>
    </source>
</evidence>
<dbReference type="OrthoDB" id="3775810at2"/>
<dbReference type="Proteomes" id="UP000076925">
    <property type="component" value="Unassembled WGS sequence"/>
</dbReference>
<dbReference type="EMBL" id="ANNX02000040">
    <property type="protein sequence ID" value="KYC38561.1"/>
    <property type="molecule type" value="Genomic_DNA"/>
</dbReference>
<keyword evidence="3" id="KW-1185">Reference proteome</keyword>
<evidence type="ECO:0000313" key="2">
    <source>
        <dbReference type="EMBL" id="KYC38561.1"/>
    </source>
</evidence>
<comment type="caution">
    <text evidence="2">The sequence shown here is derived from an EMBL/GenBank/DDBJ whole genome shotgun (WGS) entry which is preliminary data.</text>
</comment>
<organism evidence="2 3">
    <name type="scientific">Scytonema hofmannii PCC 7110</name>
    <dbReference type="NCBI Taxonomy" id="128403"/>
    <lineage>
        <taxon>Bacteria</taxon>
        <taxon>Bacillati</taxon>
        <taxon>Cyanobacteriota</taxon>
        <taxon>Cyanophyceae</taxon>
        <taxon>Nostocales</taxon>
        <taxon>Scytonemataceae</taxon>
        <taxon>Scytonema</taxon>
    </lineage>
</organism>
<sequence length="197" mass="22321">MTLIWLGIIFVGTVGVVLFVLQQQGKLLTGSHRKELPSLHRTVFNLQIGDIVQHMGIDWVVEGHLTYTVGEFTWSEYMLQDGDRINWLSVEEDDRVEVALLESTNQLDISEEPPKQLNFAGETFRCVDSGTARMTRKGTIKKPVASRCKYFDYEGFNNKVLSVEIWDGEVEVTVGELINPRSLLILPGDGKRVYDDC</sequence>
<name>A0A139X1H8_9CYAN</name>
<evidence type="ECO:0000313" key="3">
    <source>
        <dbReference type="Proteomes" id="UP000076925"/>
    </source>
</evidence>
<reference evidence="2 3" key="1">
    <citation type="journal article" date="2013" name="Genome Biol. Evol.">
        <title>Genomes of Stigonematalean cyanobacteria (subsection V) and the evolution of oxygenic photosynthesis from prokaryotes to plastids.</title>
        <authorList>
            <person name="Dagan T."/>
            <person name="Roettger M."/>
            <person name="Stucken K."/>
            <person name="Landan G."/>
            <person name="Koch R."/>
            <person name="Major P."/>
            <person name="Gould S.B."/>
            <person name="Goremykin V.V."/>
            <person name="Rippka R."/>
            <person name="Tandeau de Marsac N."/>
            <person name="Gugger M."/>
            <person name="Lockhart P.J."/>
            <person name="Allen J.F."/>
            <person name="Brune I."/>
            <person name="Maus I."/>
            <person name="Puhler A."/>
            <person name="Martin W.F."/>
        </authorList>
    </citation>
    <scope>NUCLEOTIDE SEQUENCE [LARGE SCALE GENOMIC DNA]</scope>
    <source>
        <strain evidence="2 3">PCC 7110</strain>
    </source>
</reference>